<dbReference type="GO" id="GO:0005840">
    <property type="term" value="C:ribosome"/>
    <property type="evidence" value="ECO:0007669"/>
    <property type="project" value="UniProtKB-KW"/>
</dbReference>
<evidence type="ECO:0000256" key="6">
    <source>
        <dbReference type="HAMAP-Rule" id="MF_01328"/>
    </source>
</evidence>
<dbReference type="Pfam" id="PF00573">
    <property type="entry name" value="Ribosomal_L4"/>
    <property type="match status" value="1"/>
</dbReference>
<keyword evidence="3 6" id="KW-0694">RNA-binding</keyword>
<evidence type="ECO:0000256" key="4">
    <source>
        <dbReference type="ARBA" id="ARBA00022980"/>
    </source>
</evidence>
<dbReference type="SUPFAM" id="SSF52166">
    <property type="entry name" value="Ribosomal protein L4"/>
    <property type="match status" value="1"/>
</dbReference>
<reference evidence="8" key="1">
    <citation type="submission" date="2018-01" db="EMBL/GenBank/DDBJ databases">
        <authorList>
            <person name="Kerou L M."/>
        </authorList>
    </citation>
    <scope>NUCLEOTIDE SEQUENCE [LARGE SCALE GENOMIC DNA]</scope>
    <source>
        <strain evidence="8">SCU2</strain>
    </source>
</reference>
<dbReference type="GO" id="GO:1990904">
    <property type="term" value="C:ribonucleoprotein complex"/>
    <property type="evidence" value="ECO:0007669"/>
    <property type="project" value="UniProtKB-KW"/>
</dbReference>
<comment type="subunit">
    <text evidence="6">Part of the 50S ribosomal subunit.</text>
</comment>
<keyword evidence="8" id="KW-1185">Reference proteome</keyword>
<dbReference type="GO" id="GO:0003735">
    <property type="term" value="F:structural constituent of ribosome"/>
    <property type="evidence" value="ECO:0007669"/>
    <property type="project" value="InterPro"/>
</dbReference>
<keyword evidence="5 6" id="KW-0687">Ribonucleoprotein</keyword>
<dbReference type="GO" id="GO:0019843">
    <property type="term" value="F:rRNA binding"/>
    <property type="evidence" value="ECO:0007669"/>
    <property type="project" value="UniProtKB-UniRule"/>
</dbReference>
<protein>
    <recommendedName>
        <fullName evidence="6">Large ribosomal subunit protein uL4</fullName>
    </recommendedName>
</protein>
<dbReference type="Proteomes" id="UP000236248">
    <property type="component" value="Chromosome NCAV"/>
</dbReference>
<proteinExistence type="inferred from homology"/>
<dbReference type="KEGG" id="ncv:NCAV_0831"/>
<comment type="function">
    <text evidence="6">One of the primary rRNA binding proteins, this protein initially binds near the 5'-end of the 23S rRNA. It is important during the early stages of 50S assembly. It makes multiple contacts with different domains of the 23S rRNA in the assembled 50S subunit and ribosome.</text>
</comment>
<dbReference type="InterPro" id="IPR002136">
    <property type="entry name" value="Ribosomal_uL4"/>
</dbReference>
<accession>A0A2K5AQY1</accession>
<dbReference type="InterPro" id="IPR023574">
    <property type="entry name" value="Ribosomal_uL4_dom_sf"/>
</dbReference>
<organism evidence="7 8">
    <name type="scientific">Candidatus Nitrosocaldus cavascurensis</name>
    <dbReference type="NCBI Taxonomy" id="2058097"/>
    <lineage>
        <taxon>Archaea</taxon>
        <taxon>Nitrososphaerota</taxon>
        <taxon>Nitrososphaeria</taxon>
        <taxon>Candidatus Nitrosocaldales</taxon>
        <taxon>Candidatus Nitrosocaldaceae</taxon>
        <taxon>Candidatus Nitrosocaldus</taxon>
    </lineage>
</organism>
<dbReference type="NCBIfam" id="TIGR03672">
    <property type="entry name" value="rpl4p_arch"/>
    <property type="match status" value="1"/>
</dbReference>
<dbReference type="EMBL" id="LT981265">
    <property type="protein sequence ID" value="SPC34009.1"/>
    <property type="molecule type" value="Genomic_DNA"/>
</dbReference>
<dbReference type="Gene3D" id="3.40.1370.10">
    <property type="match status" value="1"/>
</dbReference>
<dbReference type="PANTHER" id="PTHR19431">
    <property type="entry name" value="60S RIBOSOMAL PROTEIN L4"/>
    <property type="match status" value="1"/>
</dbReference>
<dbReference type="HAMAP" id="MF_01328_A">
    <property type="entry name" value="Ribosomal_uL4_A"/>
    <property type="match status" value="1"/>
</dbReference>
<evidence type="ECO:0000256" key="3">
    <source>
        <dbReference type="ARBA" id="ARBA00022884"/>
    </source>
</evidence>
<dbReference type="InterPro" id="IPR045240">
    <property type="entry name" value="Ribosomal_uL4_euk/arch"/>
</dbReference>
<name>A0A2K5AQY1_9ARCH</name>
<dbReference type="RefSeq" id="WP_197706723.1">
    <property type="nucleotide sequence ID" value="NZ_LT981265.1"/>
</dbReference>
<keyword evidence="4 6" id="KW-0689">Ribosomal protein</keyword>
<keyword evidence="2 6" id="KW-0699">rRNA-binding</keyword>
<comment type="function">
    <text evidence="6">Forms part of the polypeptide exit tunnel.</text>
</comment>
<gene>
    <name evidence="7" type="primary">rpl4p</name>
    <name evidence="6" type="synonym">rpl4</name>
    <name evidence="7" type="ORF">NCAV_0831</name>
</gene>
<evidence type="ECO:0000313" key="7">
    <source>
        <dbReference type="EMBL" id="SPC34009.1"/>
    </source>
</evidence>
<comment type="similarity">
    <text evidence="1 6">Belongs to the universal ribosomal protein uL4 family.</text>
</comment>
<evidence type="ECO:0000256" key="2">
    <source>
        <dbReference type="ARBA" id="ARBA00022730"/>
    </source>
</evidence>
<sequence length="272" mass="29759">MMSVSVYSLDGSKVEQVELPRVFLTPYRMDLIHKAFVHIQSKLFQPQGRDPLAGMRVSAESRGTGLGIARMARVKGEGMRRAGQAGGVAGVVKGRLTHPPRAEKVIVKRLNKKEKHLALCSAIAATMMREVVKARGHRIPDDIELPLVVTDDIEGVKKSKDLLKVLNALRLTDDLERARASIKKRSGKARMRGRKQYIAKSALIIVKNADSIARAASSIPGVEVVPVSRLSILHLAPGGHAGRLCIWSKGALESIRDMSNNAIELMKEVMAR</sequence>
<evidence type="ECO:0000256" key="1">
    <source>
        <dbReference type="ARBA" id="ARBA00010528"/>
    </source>
</evidence>
<dbReference type="InterPro" id="IPR019970">
    <property type="entry name" value="Ribosomall_uL4-arc"/>
</dbReference>
<dbReference type="GeneID" id="41594889"/>
<evidence type="ECO:0000256" key="5">
    <source>
        <dbReference type="ARBA" id="ARBA00023274"/>
    </source>
</evidence>
<dbReference type="GO" id="GO:0006412">
    <property type="term" value="P:translation"/>
    <property type="evidence" value="ECO:0007669"/>
    <property type="project" value="UniProtKB-UniRule"/>
</dbReference>
<evidence type="ECO:0000313" key="8">
    <source>
        <dbReference type="Proteomes" id="UP000236248"/>
    </source>
</evidence>
<dbReference type="AlphaFoldDB" id="A0A2K5AQY1"/>